<dbReference type="GO" id="GO:0003887">
    <property type="term" value="F:DNA-directed DNA polymerase activity"/>
    <property type="evidence" value="ECO:0007669"/>
    <property type="project" value="UniProtKB-EC"/>
</dbReference>
<dbReference type="NCBIfam" id="TIGR01128">
    <property type="entry name" value="holA"/>
    <property type="match status" value="1"/>
</dbReference>
<evidence type="ECO:0000256" key="2">
    <source>
        <dbReference type="ARBA" id="ARBA00022679"/>
    </source>
</evidence>
<name>A0ABU0MTB3_9PROT</name>
<dbReference type="Gene3D" id="3.40.50.300">
    <property type="entry name" value="P-loop containing nucleotide triphosphate hydrolases"/>
    <property type="match status" value="1"/>
</dbReference>
<evidence type="ECO:0000313" key="8">
    <source>
        <dbReference type="EMBL" id="MDQ0536433.1"/>
    </source>
</evidence>
<evidence type="ECO:0000256" key="4">
    <source>
        <dbReference type="ARBA" id="ARBA00022705"/>
    </source>
</evidence>
<dbReference type="Gene3D" id="1.10.8.60">
    <property type="match status" value="1"/>
</dbReference>
<reference evidence="8 9" key="1">
    <citation type="submission" date="2023-07" db="EMBL/GenBank/DDBJ databases">
        <title>Genomic Encyclopedia of Type Strains, Phase IV (KMG-IV): sequencing the most valuable type-strain genomes for metagenomic binning, comparative biology and taxonomic classification.</title>
        <authorList>
            <person name="Goeker M."/>
        </authorList>
    </citation>
    <scope>NUCLEOTIDE SEQUENCE [LARGE SCALE GENOMIC DNA]</scope>
    <source>
        <strain evidence="8 9">DSM 19922</strain>
    </source>
</reference>
<keyword evidence="2 8" id="KW-0808">Transferase</keyword>
<evidence type="ECO:0000256" key="6">
    <source>
        <dbReference type="ARBA" id="ARBA00034754"/>
    </source>
</evidence>
<sequence length="341" mass="36637">MKLQAKAIDGFLRSPDPTVRAVLLYGPDSGLVRDRAVQLGKTVVPDLSDPFRVAEFLGRAIADDPARLVDEAAALSFTGGRRLIRVRDAEDNAAGAFAAFLDGLPPGDSLVVAESGDLGARSKLRLLFEGAAGAVAIPCYVEEEASLGRVIADILHGHGLAADPDALSFLAANLVGDRMVARGEVEKLALYMGQEKRVRLEDAEACIGDSAALSMDEPVWAAAEGDFATLDRSLARLFAEGTSPVPILRGAQRHFQRLQLLCVQVAAGKTAEAAVESLRPPVFFKLKTRLVKQARRWSPGQVRQALERLVDAEADCKRTNMPDETLCARVLFQLASIASRR</sequence>
<organism evidence="8 9">
    <name type="scientific">Azospirillum picis</name>
    <dbReference type="NCBI Taxonomy" id="488438"/>
    <lineage>
        <taxon>Bacteria</taxon>
        <taxon>Pseudomonadati</taxon>
        <taxon>Pseudomonadota</taxon>
        <taxon>Alphaproteobacteria</taxon>
        <taxon>Rhodospirillales</taxon>
        <taxon>Azospirillaceae</taxon>
        <taxon>Azospirillum</taxon>
    </lineage>
</organism>
<dbReference type="Gene3D" id="1.20.272.10">
    <property type="match status" value="1"/>
</dbReference>
<dbReference type="SUPFAM" id="SSF52540">
    <property type="entry name" value="P-loop containing nucleoside triphosphate hydrolases"/>
    <property type="match status" value="1"/>
</dbReference>
<comment type="catalytic activity">
    <reaction evidence="7">
        <text>DNA(n) + a 2'-deoxyribonucleoside 5'-triphosphate = DNA(n+1) + diphosphate</text>
        <dbReference type="Rhea" id="RHEA:22508"/>
        <dbReference type="Rhea" id="RHEA-COMP:17339"/>
        <dbReference type="Rhea" id="RHEA-COMP:17340"/>
        <dbReference type="ChEBI" id="CHEBI:33019"/>
        <dbReference type="ChEBI" id="CHEBI:61560"/>
        <dbReference type="ChEBI" id="CHEBI:173112"/>
        <dbReference type="EC" id="2.7.7.7"/>
    </reaction>
</comment>
<dbReference type="EMBL" id="JAUSVU010000026">
    <property type="protein sequence ID" value="MDQ0536433.1"/>
    <property type="molecule type" value="Genomic_DNA"/>
</dbReference>
<gene>
    <name evidence="8" type="ORF">QO018_005329</name>
</gene>
<dbReference type="Proteomes" id="UP001244552">
    <property type="component" value="Unassembled WGS sequence"/>
</dbReference>
<evidence type="ECO:0000256" key="3">
    <source>
        <dbReference type="ARBA" id="ARBA00022695"/>
    </source>
</evidence>
<keyword evidence="9" id="KW-1185">Reference proteome</keyword>
<comment type="caution">
    <text evidence="8">The sequence shown here is derived from an EMBL/GenBank/DDBJ whole genome shotgun (WGS) entry which is preliminary data.</text>
</comment>
<comment type="similarity">
    <text evidence="6">Belongs to the DNA polymerase HolA subunit family.</text>
</comment>
<evidence type="ECO:0000256" key="5">
    <source>
        <dbReference type="ARBA" id="ARBA00022932"/>
    </source>
</evidence>
<proteinExistence type="inferred from homology"/>
<dbReference type="EC" id="2.7.7.7" evidence="1"/>
<keyword evidence="4" id="KW-0235">DNA replication</keyword>
<keyword evidence="5" id="KW-0239">DNA-directed DNA polymerase</keyword>
<evidence type="ECO:0000256" key="1">
    <source>
        <dbReference type="ARBA" id="ARBA00012417"/>
    </source>
</evidence>
<evidence type="ECO:0000313" key="9">
    <source>
        <dbReference type="Proteomes" id="UP001244552"/>
    </source>
</evidence>
<dbReference type="PANTHER" id="PTHR34388">
    <property type="entry name" value="DNA POLYMERASE III SUBUNIT DELTA"/>
    <property type="match status" value="1"/>
</dbReference>
<dbReference type="InterPro" id="IPR008921">
    <property type="entry name" value="DNA_pol3_clamp-load_cplx_C"/>
</dbReference>
<accession>A0ABU0MTB3</accession>
<evidence type="ECO:0000256" key="7">
    <source>
        <dbReference type="ARBA" id="ARBA00049244"/>
    </source>
</evidence>
<protein>
    <recommendedName>
        <fullName evidence="1">DNA-directed DNA polymerase</fullName>
        <ecNumber evidence="1">2.7.7.7</ecNumber>
    </recommendedName>
</protein>
<dbReference type="InterPro" id="IPR027417">
    <property type="entry name" value="P-loop_NTPase"/>
</dbReference>
<dbReference type="InterPro" id="IPR005790">
    <property type="entry name" value="DNA_polIII_delta"/>
</dbReference>
<dbReference type="SUPFAM" id="SSF48019">
    <property type="entry name" value="post-AAA+ oligomerization domain-like"/>
    <property type="match status" value="1"/>
</dbReference>
<keyword evidence="3 8" id="KW-0548">Nucleotidyltransferase</keyword>
<dbReference type="PANTHER" id="PTHR34388:SF1">
    <property type="entry name" value="DNA POLYMERASE III SUBUNIT DELTA"/>
    <property type="match status" value="1"/>
</dbReference>
<dbReference type="RefSeq" id="WP_209987090.1">
    <property type="nucleotide sequence ID" value="NZ_JAGINO010000020.1"/>
</dbReference>